<sequence>MDRAKKSRKPVRQQVMKLCNEIEAEIATGVPYRQTLLDLLKKLDVASTKLINEDEKVKEAMLDDDASDVDLETEADDCEKYQDKILVAERIARNAITPEVSNQIPSCSSTPANGTDHTKSFKLPKIELRKFNGELKEWLGWWSQFEKIHVDTKIHDSDKFQYLLQAMVPGTKPLQLVSSFPQTAENYGQALDALKQTYGRESLLMQVYIRELLKLVICNVSQKEKIPLDVMYLKLESHLRALKTLNLAAADPATWLFPLVESSLSVETLQAWQRSPLSKVDGKLENPPRSCLDLMMEFIKNEVQGQQQIALAQTGFQSSSSGKDGKNKRYRKSEDEEYPVTAAALVAGDVKKIRCVFCGKNNHQSQDCFRAKKMSHEDKLAKVKEANVCFRCLRPGHIFRKCKVRVDCPTCEKGHYQVMCQEKKDGDSEGVHEVTEGIVLRGTMQVKVLGPNKEVRNVRVLVDSGSDISYIQRKLADDLKLKPVGKRMFQTEEFGGGHEIAERKEYSVNIQGINGGKENLFSQEYICGVCDPVPYGPWVNELMKMKVYLTDVASDPSEIHILLGSNHIGRILTGRMAKVSPTIIATETTVGWYLNGEASVPKQRTMAQLCIAKLAKTEDISVLWDLDILGIKDSALRVSTEEHDQQVKEDFQKNLRRADDGRYVVKLPWISESIPLPHNRGVAEKRLQSATNKLISRKEFERYDNIFSSWEAEGIVEVFAEKGTDHDGHYLPHRPVFKPNSLTTPVRPVFDASCRVGNQPSLNQCLEKGPNLVEMILPILLRFRKEKVGAISDIRKAFQMIQVDGEHRKYQRFLWWEDQGKKLLKVYQHCRVIFGMNCSPFILAAVLDFHLSQVPENEKKTSLELLRSLYVDNCVTSFDTLKEYEKFKNESTMILERAKMDFRQWESNADQVMENEITSVLGYKGNKKSDQLYWDIPTEWGEEGDPVITKRSVLSLAAQVFDPIGYTSPAVLQLKLLLQESWAQDMRWDEQWDEVKSAKVTMWYKQMSSLGEIKIPRWAVNNSAKLQLHIFTDASEDGYGGIVFVRCQERGLESATVQLLLAKSRIAPLQKKPSQKNVTIPRLELLGCLIGARLAETVKRAMGYEDIPTVYWTDSTTALARIRRDGDWGTFVGNRVRQILKMSNKKEWRHVPGKINPADLPSRGCSPTELLLSKWWEEPDWLRGSEDNWQKSPGETDEDEVLAEVKKSTMFVGYAVRILKGMDKEELRKAWTIAELRAAEVVLLKVMQERYFPDVKQINLRVSKMKDGLLHVRTKLEYREDTEAFRFPILLPKDCPMKYWIPQGRKTVTHALRKCVTCRRQDAKPLQVNPVALPEKRVATGEVFATGVDLAGPLFLRNKSKVWIVLYTCAVYRCVALDLVESLSTEAFINSLERFVSMYGRPNTINSDNGTNFVGADNLFKKLDWMKIEAATQVKQIQWIFNPPTAAWWGGWFERMVKSVKDLLKRMLGKASLTRDELATCLCSVAATINERPLTAATEDIDDLVALTPAMFLKGTKMTRFPEVEKVTGKELQARYKHVKKLQQDLQARFRKEYLAELVQKASEKKTPDPIVGDVVLVQVDNKKRVEWPLGRIIQLNPGKDGEPRSAVVKTSKGILRRPLQRLYPLEIPSGDREMSKPEEERQVQDSEEEETDDDTVLQESNEDLVDEALPEVITRAGRKIKKPDRPGVLQRVQAEQSPQKMEAYRVAQVVQNVMNSFWRTPLMPLLLLLVILSEIVSIYILSTSANNLTLPIAIFFLVVWIDFSVDVHVLIKCLSLSRLCSERFVRNMKSRTRTAWGKRFVKSCPYLRISMGGNFFDRLTSPMIWQFCVDRGTLGEDGGEEEKPGALIPTLETSGVILCTIRITPTLSSSASELYLAARS</sequence>
<dbReference type="GO" id="GO:0006508">
    <property type="term" value="P:proteolysis"/>
    <property type="evidence" value="ECO:0007669"/>
    <property type="project" value="InterPro"/>
</dbReference>
<dbReference type="Gene3D" id="4.10.60.10">
    <property type="entry name" value="Zinc finger, CCHC-type"/>
    <property type="match status" value="1"/>
</dbReference>
<keyword evidence="6" id="KW-0695">RNA-directed DNA polymerase</keyword>
<keyword evidence="13" id="KW-1185">Reference proteome</keyword>
<dbReference type="InterPro" id="IPR001969">
    <property type="entry name" value="Aspartic_peptidase_AS"/>
</dbReference>
<dbReference type="Gene3D" id="3.30.420.10">
    <property type="entry name" value="Ribonuclease H-like superfamily/Ribonuclease H"/>
    <property type="match status" value="1"/>
</dbReference>
<keyword evidence="9" id="KW-0472">Membrane</keyword>
<dbReference type="OrthoDB" id="416987at2759"/>
<feature type="region of interest" description="Disordered" evidence="8">
    <location>
        <begin position="1626"/>
        <end position="1662"/>
    </location>
</feature>
<organism evidence="12 13">
    <name type="scientific">Folsomia candida</name>
    <name type="common">Springtail</name>
    <dbReference type="NCBI Taxonomy" id="158441"/>
    <lineage>
        <taxon>Eukaryota</taxon>
        <taxon>Metazoa</taxon>
        <taxon>Ecdysozoa</taxon>
        <taxon>Arthropoda</taxon>
        <taxon>Hexapoda</taxon>
        <taxon>Collembola</taxon>
        <taxon>Entomobryomorpha</taxon>
        <taxon>Isotomoidea</taxon>
        <taxon>Isotomidae</taxon>
        <taxon>Proisotominae</taxon>
        <taxon>Folsomia</taxon>
    </lineage>
</organism>
<evidence type="ECO:0000259" key="10">
    <source>
        <dbReference type="PROSITE" id="PS50158"/>
    </source>
</evidence>
<evidence type="ECO:0000256" key="4">
    <source>
        <dbReference type="ARBA" id="ARBA00022759"/>
    </source>
</evidence>
<dbReference type="InterPro" id="IPR012337">
    <property type="entry name" value="RNaseH-like_sf"/>
</dbReference>
<dbReference type="InterPro" id="IPR036397">
    <property type="entry name" value="RNaseH_sf"/>
</dbReference>
<keyword evidence="7" id="KW-0862">Zinc</keyword>
<evidence type="ECO:0000256" key="2">
    <source>
        <dbReference type="ARBA" id="ARBA00022695"/>
    </source>
</evidence>
<dbReference type="InterPro" id="IPR001584">
    <property type="entry name" value="Integrase_cat-core"/>
</dbReference>
<protein>
    <submittedName>
        <fullName evidence="12">Pro-Pol polyprotein</fullName>
    </submittedName>
</protein>
<dbReference type="GO" id="GO:0003964">
    <property type="term" value="F:RNA-directed DNA polymerase activity"/>
    <property type="evidence" value="ECO:0007669"/>
    <property type="project" value="UniProtKB-KW"/>
</dbReference>
<dbReference type="GO" id="GO:0004519">
    <property type="term" value="F:endonuclease activity"/>
    <property type="evidence" value="ECO:0007669"/>
    <property type="project" value="UniProtKB-KW"/>
</dbReference>
<evidence type="ECO:0000256" key="1">
    <source>
        <dbReference type="ARBA" id="ARBA00022679"/>
    </source>
</evidence>
<evidence type="ECO:0000256" key="5">
    <source>
        <dbReference type="ARBA" id="ARBA00022801"/>
    </source>
</evidence>
<dbReference type="PROSITE" id="PS50158">
    <property type="entry name" value="ZF_CCHC"/>
    <property type="match status" value="1"/>
</dbReference>
<dbReference type="InterPro" id="IPR005312">
    <property type="entry name" value="DUF1759"/>
</dbReference>
<dbReference type="GO" id="GO:0015074">
    <property type="term" value="P:DNA integration"/>
    <property type="evidence" value="ECO:0007669"/>
    <property type="project" value="InterPro"/>
</dbReference>
<dbReference type="EMBL" id="LNIX01000012">
    <property type="protein sequence ID" value="OXA48284.1"/>
    <property type="molecule type" value="Genomic_DNA"/>
</dbReference>
<dbReference type="GO" id="GO:0008270">
    <property type="term" value="F:zinc ion binding"/>
    <property type="evidence" value="ECO:0007669"/>
    <property type="project" value="UniProtKB-KW"/>
</dbReference>
<comment type="caution">
    <text evidence="12">The sequence shown here is derived from an EMBL/GenBank/DDBJ whole genome shotgun (WGS) entry which is preliminary data.</text>
</comment>
<dbReference type="STRING" id="158441.A0A226DTY5"/>
<keyword evidence="5" id="KW-0378">Hydrolase</keyword>
<feature type="transmembrane region" description="Helical" evidence="9">
    <location>
        <begin position="1723"/>
        <end position="1742"/>
    </location>
</feature>
<dbReference type="InterPro" id="IPR008042">
    <property type="entry name" value="Retrotrans_Pao"/>
</dbReference>
<evidence type="ECO:0000313" key="13">
    <source>
        <dbReference type="Proteomes" id="UP000198287"/>
    </source>
</evidence>
<evidence type="ECO:0000259" key="11">
    <source>
        <dbReference type="PROSITE" id="PS50994"/>
    </source>
</evidence>
<accession>A0A226DTY5</accession>
<dbReference type="Pfam" id="PF18701">
    <property type="entry name" value="DUF5641"/>
    <property type="match status" value="1"/>
</dbReference>
<proteinExistence type="predicted"/>
<feature type="compositionally biased region" description="Basic and acidic residues" evidence="8">
    <location>
        <begin position="1630"/>
        <end position="1645"/>
    </location>
</feature>
<dbReference type="GO" id="GO:0004190">
    <property type="term" value="F:aspartic-type endopeptidase activity"/>
    <property type="evidence" value="ECO:0007669"/>
    <property type="project" value="InterPro"/>
</dbReference>
<dbReference type="SUPFAM" id="SSF56672">
    <property type="entry name" value="DNA/RNA polymerases"/>
    <property type="match status" value="1"/>
</dbReference>
<gene>
    <name evidence="12" type="ORF">Fcan01_17255</name>
</gene>
<dbReference type="PROSITE" id="PS00141">
    <property type="entry name" value="ASP_PROTEASE"/>
    <property type="match status" value="1"/>
</dbReference>
<dbReference type="SUPFAM" id="SSF53098">
    <property type="entry name" value="Ribonuclease H-like"/>
    <property type="match status" value="1"/>
</dbReference>
<dbReference type="InterPro" id="IPR001878">
    <property type="entry name" value="Znf_CCHC"/>
</dbReference>
<keyword evidence="7" id="KW-0863">Zinc-finger</keyword>
<name>A0A226DTY5_FOLCA</name>
<dbReference type="PANTHER" id="PTHR47331:SF1">
    <property type="entry name" value="GAG-LIKE PROTEIN"/>
    <property type="match status" value="1"/>
</dbReference>
<dbReference type="OMA" id="FENDHEP"/>
<dbReference type="InterPro" id="IPR040676">
    <property type="entry name" value="DUF5641"/>
</dbReference>
<feature type="region of interest" description="Disordered" evidence="8">
    <location>
        <begin position="315"/>
        <end position="334"/>
    </location>
</feature>
<keyword evidence="1" id="KW-0808">Transferase</keyword>
<feature type="domain" description="Integrase catalytic" evidence="11">
    <location>
        <begin position="1326"/>
        <end position="1517"/>
    </location>
</feature>
<keyword evidence="7" id="KW-0479">Metal-binding</keyword>
<reference evidence="12 13" key="1">
    <citation type="submission" date="2015-12" db="EMBL/GenBank/DDBJ databases">
        <title>The genome of Folsomia candida.</title>
        <authorList>
            <person name="Faddeeva A."/>
            <person name="Derks M.F."/>
            <person name="Anvar Y."/>
            <person name="Smit S."/>
            <person name="Van Straalen N."/>
            <person name="Roelofs D."/>
        </authorList>
    </citation>
    <scope>NUCLEOTIDE SEQUENCE [LARGE SCALE GENOMIC DNA]</scope>
    <source>
        <strain evidence="12 13">VU population</strain>
        <tissue evidence="12">Whole body</tissue>
    </source>
</reference>
<dbReference type="InterPro" id="IPR043502">
    <property type="entry name" value="DNA/RNA_pol_sf"/>
</dbReference>
<dbReference type="Proteomes" id="UP000198287">
    <property type="component" value="Unassembled WGS sequence"/>
</dbReference>
<evidence type="ECO:0000256" key="8">
    <source>
        <dbReference type="SAM" id="MobiDB-lite"/>
    </source>
</evidence>
<feature type="domain" description="CCHC-type" evidence="10">
    <location>
        <begin position="389"/>
        <end position="403"/>
    </location>
</feature>
<dbReference type="Pfam" id="PF03564">
    <property type="entry name" value="DUF1759"/>
    <property type="match status" value="1"/>
</dbReference>
<dbReference type="PROSITE" id="PS50994">
    <property type="entry name" value="INTEGRASE"/>
    <property type="match status" value="1"/>
</dbReference>
<evidence type="ECO:0000256" key="6">
    <source>
        <dbReference type="ARBA" id="ARBA00022918"/>
    </source>
</evidence>
<evidence type="ECO:0000256" key="9">
    <source>
        <dbReference type="SAM" id="Phobius"/>
    </source>
</evidence>
<feature type="compositionally biased region" description="Acidic residues" evidence="8">
    <location>
        <begin position="1646"/>
        <end position="1662"/>
    </location>
</feature>
<dbReference type="GO" id="GO:0003676">
    <property type="term" value="F:nucleic acid binding"/>
    <property type="evidence" value="ECO:0007669"/>
    <property type="project" value="InterPro"/>
</dbReference>
<evidence type="ECO:0000256" key="3">
    <source>
        <dbReference type="ARBA" id="ARBA00022722"/>
    </source>
</evidence>
<dbReference type="GO" id="GO:0042575">
    <property type="term" value="C:DNA polymerase complex"/>
    <property type="evidence" value="ECO:0007669"/>
    <property type="project" value="UniProtKB-ARBA"/>
</dbReference>
<keyword evidence="4" id="KW-0255">Endonuclease</keyword>
<keyword evidence="3" id="KW-0540">Nuclease</keyword>
<dbReference type="Pfam" id="PF05380">
    <property type="entry name" value="Peptidase_A17"/>
    <property type="match status" value="1"/>
</dbReference>
<keyword evidence="9" id="KW-0812">Transmembrane</keyword>
<dbReference type="PANTHER" id="PTHR47331">
    <property type="entry name" value="PHD-TYPE DOMAIN-CONTAINING PROTEIN"/>
    <property type="match status" value="1"/>
</dbReference>
<keyword evidence="9" id="KW-1133">Transmembrane helix</keyword>
<evidence type="ECO:0000313" key="12">
    <source>
        <dbReference type="EMBL" id="OXA48284.1"/>
    </source>
</evidence>
<keyword evidence="2" id="KW-0548">Nucleotidyltransferase</keyword>
<evidence type="ECO:0000256" key="7">
    <source>
        <dbReference type="PROSITE-ProRule" id="PRU00047"/>
    </source>
</evidence>
<feature type="transmembrane region" description="Helical" evidence="9">
    <location>
        <begin position="1749"/>
        <end position="1772"/>
    </location>
</feature>
<dbReference type="SMART" id="SM00343">
    <property type="entry name" value="ZnF_C2HC"/>
    <property type="match status" value="3"/>
</dbReference>